<name>A0A6P9EMF6_JUGRE</name>
<sequence length="165" mass="18565">MGFGERWVGLIMECITSVSYAVLVNGRPGDVIYPSRGIRQGDPISSYLFLLCAEGLSSLINAAEKKGEIKGMVATRGGIRVSHLLFADDSIIFARAKWTEWLKVKEILRVYEEAFGQCMNLQKTTVLFSSRVRQEEKERIVQDLGARVQSSCEKWVAHYGWKSSL</sequence>
<dbReference type="KEGG" id="jre:118348179"/>
<dbReference type="OrthoDB" id="1430937at2759"/>
<dbReference type="InterPro" id="IPR043502">
    <property type="entry name" value="DNA/RNA_pol_sf"/>
</dbReference>
<organism evidence="2 3">
    <name type="scientific">Juglans regia</name>
    <name type="common">English walnut</name>
    <dbReference type="NCBI Taxonomy" id="51240"/>
    <lineage>
        <taxon>Eukaryota</taxon>
        <taxon>Viridiplantae</taxon>
        <taxon>Streptophyta</taxon>
        <taxon>Embryophyta</taxon>
        <taxon>Tracheophyta</taxon>
        <taxon>Spermatophyta</taxon>
        <taxon>Magnoliopsida</taxon>
        <taxon>eudicotyledons</taxon>
        <taxon>Gunneridae</taxon>
        <taxon>Pentapetalae</taxon>
        <taxon>rosids</taxon>
        <taxon>fabids</taxon>
        <taxon>Fagales</taxon>
        <taxon>Juglandaceae</taxon>
        <taxon>Juglans</taxon>
    </lineage>
</organism>
<dbReference type="PANTHER" id="PTHR46890:SF48">
    <property type="entry name" value="RNA-DIRECTED DNA POLYMERASE"/>
    <property type="match status" value="1"/>
</dbReference>
<protein>
    <submittedName>
        <fullName evidence="3">Uncharacterized protein LOC118348179</fullName>
    </submittedName>
</protein>
<dbReference type="SUPFAM" id="SSF56672">
    <property type="entry name" value="DNA/RNA polymerases"/>
    <property type="match status" value="1"/>
</dbReference>
<dbReference type="GeneID" id="118348179"/>
<dbReference type="PANTHER" id="PTHR46890">
    <property type="entry name" value="NON-LTR RETROLELEMENT REVERSE TRANSCRIPTASE-LIKE PROTEIN-RELATED"/>
    <property type="match status" value="1"/>
</dbReference>
<feature type="domain" description="Reverse transcriptase" evidence="1">
    <location>
        <begin position="15"/>
        <end position="133"/>
    </location>
</feature>
<reference evidence="3" key="1">
    <citation type="submission" date="2025-08" db="UniProtKB">
        <authorList>
            <consortium name="RefSeq"/>
        </authorList>
    </citation>
    <scope>IDENTIFICATION</scope>
    <source>
        <tissue evidence="3">Leaves</tissue>
    </source>
</reference>
<dbReference type="FunCoup" id="A0A6P9EMF6">
    <property type="interactions" value="4"/>
</dbReference>
<dbReference type="InParanoid" id="A0A6P9EMF6"/>
<dbReference type="AlphaFoldDB" id="A0A6P9EMF6"/>
<keyword evidence="2" id="KW-1185">Reference proteome</keyword>
<dbReference type="Proteomes" id="UP000235220">
    <property type="component" value="Chromosome 4"/>
</dbReference>
<gene>
    <name evidence="3" type="primary">LOC118348179</name>
</gene>
<evidence type="ECO:0000259" key="1">
    <source>
        <dbReference type="Pfam" id="PF00078"/>
    </source>
</evidence>
<accession>A0A6P9EMF6</accession>
<dbReference type="InterPro" id="IPR052343">
    <property type="entry name" value="Retrotransposon-Effector_Assoc"/>
</dbReference>
<dbReference type="Pfam" id="PF00078">
    <property type="entry name" value="RVT_1"/>
    <property type="match status" value="1"/>
</dbReference>
<dbReference type="RefSeq" id="XP_035545083.1">
    <property type="nucleotide sequence ID" value="XM_035689190.1"/>
</dbReference>
<proteinExistence type="predicted"/>
<evidence type="ECO:0000313" key="3">
    <source>
        <dbReference type="RefSeq" id="XP_035545083.1"/>
    </source>
</evidence>
<evidence type="ECO:0000313" key="2">
    <source>
        <dbReference type="Proteomes" id="UP000235220"/>
    </source>
</evidence>
<dbReference type="InterPro" id="IPR000477">
    <property type="entry name" value="RT_dom"/>
</dbReference>